<dbReference type="KEGG" id="halh:HTSR_1352"/>
<keyword evidence="5" id="KW-1185">Reference proteome</keyword>
<evidence type="ECO:0000313" key="3">
    <source>
        <dbReference type="EMBL" id="APE95867.1"/>
    </source>
</evidence>
<reference evidence="3" key="3">
    <citation type="journal article" date="2017" name="ISME J.">
        <title>Discovery of anaerobic lithoheterotrophic haloarchaea, ubiquitous in hypersaline habitats.</title>
        <authorList>
            <person name="Sorokin D.Y."/>
            <person name="Messina E."/>
            <person name="Smedile F."/>
            <person name="Roman P."/>
            <person name="Damste J.S.S."/>
            <person name="Ciordia S."/>
            <person name="Mena M.C."/>
            <person name="Ferrer M."/>
            <person name="Golyshin P.N."/>
            <person name="Kublanov I.V."/>
            <person name="Samarov N.I."/>
            <person name="Toshchakov S.V."/>
            <person name="La Cono V."/>
            <person name="Yakimov M.M."/>
        </authorList>
    </citation>
    <scope>NUCLEOTIDE SEQUENCE</scope>
    <source>
        <strain evidence="3">HSR6</strain>
    </source>
</reference>
<evidence type="ECO:0000313" key="2">
    <source>
        <dbReference type="EMBL" id="AOW80528.1"/>
    </source>
</evidence>
<gene>
    <name evidence="3" type="ORF">HSR6_1424</name>
    <name evidence="2" type="ORF">HTSR_1352</name>
</gene>
<proteinExistence type="predicted"/>
<feature type="compositionally biased region" description="Acidic residues" evidence="1">
    <location>
        <begin position="40"/>
        <end position="49"/>
    </location>
</feature>
<dbReference type="InterPro" id="IPR058858">
    <property type="entry name" value="HacaP"/>
</dbReference>
<dbReference type="EMBL" id="CP016070">
    <property type="protein sequence ID" value="AOW80528.1"/>
    <property type="molecule type" value="Genomic_DNA"/>
</dbReference>
<reference evidence="2 4" key="1">
    <citation type="submission" date="2016-06" db="EMBL/GenBank/DDBJ databases">
        <title>Discovery of anaerobic lithoheterotrophic haloarchaeon capable of sulfur respiration by hydrogen and formate.</title>
        <authorList>
            <person name="Sorokin D.Y."/>
            <person name="Kublanov I.V."/>
            <person name="Roman P."/>
            <person name="Sinninghe Damste J.S."/>
            <person name="Golyshin P.N."/>
            <person name="Rojo D."/>
            <person name="Ciordia S."/>
            <person name="Mena Md.C."/>
            <person name="Ferrer M."/>
            <person name="Smedile F."/>
            <person name="Messina E."/>
            <person name="La Cono V."/>
            <person name="Yakimov M.M."/>
        </authorList>
    </citation>
    <scope>NUCLEOTIDE SEQUENCE [LARGE SCALE GENOMIC DNA]</scope>
    <source>
        <strain evidence="2 4">HTSR1</strain>
    </source>
</reference>
<reference evidence="5" key="2">
    <citation type="submission" date="2016-08" db="EMBL/GenBank/DDBJ databases">
        <title>Discovery of first anaerobic lithoheterotrophic haloarchae widely represented in hypersaline habitats.</title>
        <authorList>
            <person name="Sorokin D.Y."/>
            <person name="Kublanov I.V."/>
            <person name="Roman P."/>
            <person name="Sinninghe Damste J.S."/>
            <person name="Golyshin P.N."/>
            <person name="Rojo D."/>
            <person name="Ciordia S."/>
            <person name="Mena Md.C."/>
            <person name="Ferrer M."/>
            <person name="Smedile F."/>
            <person name="Messina E."/>
            <person name="La Cono V."/>
            <person name="Yakimov M.M."/>
        </authorList>
    </citation>
    <scope>NUCLEOTIDE SEQUENCE [LARGE SCALE GENOMIC DNA]</scope>
    <source>
        <strain evidence="5">HSR6</strain>
    </source>
</reference>
<feature type="compositionally biased region" description="Basic residues" evidence="1">
    <location>
        <begin position="7"/>
        <end position="18"/>
    </location>
</feature>
<evidence type="ECO:0000313" key="5">
    <source>
        <dbReference type="Proteomes" id="UP000186165"/>
    </source>
</evidence>
<dbReference type="PATRIC" id="fig|1855411.3.peg.1352"/>
<dbReference type="Proteomes" id="UP000185608">
    <property type="component" value="Chromosome"/>
</dbReference>
<evidence type="ECO:0000313" key="4">
    <source>
        <dbReference type="Proteomes" id="UP000185608"/>
    </source>
</evidence>
<dbReference type="KEGG" id="hhsr:HSR6_1424"/>
<dbReference type="Proteomes" id="UP000186165">
    <property type="component" value="Chromosome"/>
</dbReference>
<feature type="region of interest" description="Disordered" evidence="1">
    <location>
        <begin position="1"/>
        <end position="64"/>
    </location>
</feature>
<evidence type="ECO:0000256" key="1">
    <source>
        <dbReference type="SAM" id="MobiDB-lite"/>
    </source>
</evidence>
<dbReference type="STRING" id="1873524.HSR6_1424"/>
<dbReference type="RefSeq" id="WP_070365214.1">
    <property type="nucleotide sequence ID" value="NZ_CP016070.1"/>
</dbReference>
<sequence>MGDTKRGRERKGQKKREQRIRQEIDETLDAADEPPVSDAESPDVTETDLENVSIVTTEDEEEAA</sequence>
<dbReference type="GeneID" id="30417952"/>
<dbReference type="Pfam" id="PF26396">
    <property type="entry name" value="HacaP"/>
    <property type="match status" value="1"/>
</dbReference>
<accession>A0A1J1ADL3</accession>
<dbReference type="AlphaFoldDB" id="A0A1D8S591"/>
<organism evidence="2 4">
    <name type="scientific">Halodesulfurarchaeum formicicum</name>
    <dbReference type="NCBI Taxonomy" id="1873524"/>
    <lineage>
        <taxon>Archaea</taxon>
        <taxon>Methanobacteriati</taxon>
        <taxon>Methanobacteriota</taxon>
        <taxon>Stenosarchaea group</taxon>
        <taxon>Halobacteria</taxon>
        <taxon>Halobacteriales</taxon>
        <taxon>Halobacteriaceae</taxon>
        <taxon>Halodesulfurarchaeum</taxon>
    </lineage>
</organism>
<name>A0A1D8S591_9EURY</name>
<accession>A0A1D8S591</accession>
<protein>
    <submittedName>
        <fullName evidence="2">Uncharacterized protein</fullName>
    </submittedName>
</protein>
<dbReference type="EMBL" id="CP016804">
    <property type="protein sequence ID" value="APE95867.1"/>
    <property type="molecule type" value="Genomic_DNA"/>
</dbReference>